<protein>
    <submittedName>
        <fullName evidence="2">Uncharacterized protein</fullName>
    </submittedName>
</protein>
<name>A0AC34GNN4_9BILA</name>
<sequence length="182" mass="19184">MDPDANGITLPYIPTTPPTTTTPSSCIPPPNAAALFIETGVLLTDSLNNRQANPIGTCINSPNAMTAYYNGATPNEYSDGGFVWVGKWIRTGCALPCVCTESTCYVPMPGNPALDPEIFLYPHCSAPNQCYVALVFGTDGAIVNPMNPADMFNADDQTGIDVNDPSFPKVESIGCSGCPVMP</sequence>
<organism evidence="1 2">
    <name type="scientific">Panagrolaimus sp. ES5</name>
    <dbReference type="NCBI Taxonomy" id="591445"/>
    <lineage>
        <taxon>Eukaryota</taxon>
        <taxon>Metazoa</taxon>
        <taxon>Ecdysozoa</taxon>
        <taxon>Nematoda</taxon>
        <taxon>Chromadorea</taxon>
        <taxon>Rhabditida</taxon>
        <taxon>Tylenchina</taxon>
        <taxon>Panagrolaimomorpha</taxon>
        <taxon>Panagrolaimoidea</taxon>
        <taxon>Panagrolaimidae</taxon>
        <taxon>Panagrolaimus</taxon>
    </lineage>
</organism>
<dbReference type="Proteomes" id="UP000887579">
    <property type="component" value="Unplaced"/>
</dbReference>
<accession>A0AC34GNN4</accession>
<proteinExistence type="predicted"/>
<evidence type="ECO:0000313" key="1">
    <source>
        <dbReference type="Proteomes" id="UP000887579"/>
    </source>
</evidence>
<dbReference type="WBParaSite" id="ES5_v2.g472.t1">
    <property type="protein sequence ID" value="ES5_v2.g472.t1"/>
    <property type="gene ID" value="ES5_v2.g472"/>
</dbReference>
<reference evidence="2" key="1">
    <citation type="submission" date="2022-11" db="UniProtKB">
        <authorList>
            <consortium name="WormBaseParasite"/>
        </authorList>
    </citation>
    <scope>IDENTIFICATION</scope>
</reference>
<evidence type="ECO:0000313" key="2">
    <source>
        <dbReference type="WBParaSite" id="ES5_v2.g472.t1"/>
    </source>
</evidence>